<feature type="binding site" evidence="5">
    <location>
        <position position="109"/>
    </location>
    <ligand>
        <name>Mg(2+)</name>
        <dbReference type="ChEBI" id="CHEBI:18420"/>
        <label>1</label>
    </ligand>
</feature>
<name>A0AAW9SXH3_CORAY</name>
<dbReference type="Gene3D" id="3.40.1030.10">
    <property type="entry name" value="Nucleoside phosphorylase/phosphoribosyltransferase catalytic domain"/>
    <property type="match status" value="1"/>
</dbReference>
<evidence type="ECO:0000256" key="3">
    <source>
        <dbReference type="ARBA" id="ARBA00022822"/>
    </source>
</evidence>
<feature type="binding site" evidence="5">
    <location>
        <position position="241"/>
    </location>
    <ligand>
        <name>Mg(2+)</name>
        <dbReference type="ChEBI" id="CHEBI:18420"/>
        <label>1</label>
    </ligand>
</feature>
<dbReference type="Proteomes" id="UP001223646">
    <property type="component" value="Unassembled WGS sequence"/>
</dbReference>
<dbReference type="InterPro" id="IPR036320">
    <property type="entry name" value="Glycosyl_Trfase_fam3_N_dom_sf"/>
</dbReference>
<keyword evidence="4 5" id="KW-0057">Aromatic amino acid biosynthesis</keyword>
<dbReference type="EMBL" id="JASOOY020000011">
    <property type="protein sequence ID" value="MEO3716798.1"/>
    <property type="molecule type" value="Genomic_DNA"/>
</dbReference>
<feature type="domain" description="Glycosyl transferase family 3" evidence="6">
    <location>
        <begin position="91"/>
        <end position="344"/>
    </location>
</feature>
<comment type="similarity">
    <text evidence="5">Belongs to the anthranilate phosphoribosyltransferase family.</text>
</comment>
<organism evidence="8 9">
    <name type="scientific">Corynebacterium amycolatum</name>
    <dbReference type="NCBI Taxonomy" id="43765"/>
    <lineage>
        <taxon>Bacteria</taxon>
        <taxon>Bacillati</taxon>
        <taxon>Actinomycetota</taxon>
        <taxon>Actinomycetes</taxon>
        <taxon>Mycobacteriales</taxon>
        <taxon>Corynebacteriaceae</taxon>
        <taxon>Corynebacterium</taxon>
    </lineage>
</organism>
<evidence type="ECO:0000259" key="7">
    <source>
        <dbReference type="Pfam" id="PF02885"/>
    </source>
</evidence>
<keyword evidence="3 5" id="KW-0822">Tryptophan biosynthesis</keyword>
<dbReference type="GO" id="GO:0000287">
    <property type="term" value="F:magnesium ion binding"/>
    <property type="evidence" value="ECO:0007669"/>
    <property type="project" value="UniProtKB-UniRule"/>
</dbReference>
<reference evidence="8" key="2">
    <citation type="submission" date="2024-05" db="EMBL/GenBank/DDBJ databases">
        <authorList>
            <person name="Wolfe A."/>
        </authorList>
    </citation>
    <scope>NUCLEOTIDE SEQUENCE</scope>
    <source>
        <strain evidence="8">UMB1064</strain>
    </source>
</reference>
<dbReference type="GO" id="GO:0005829">
    <property type="term" value="C:cytosol"/>
    <property type="evidence" value="ECO:0007669"/>
    <property type="project" value="TreeGrafter"/>
</dbReference>
<feature type="binding site" evidence="5">
    <location>
        <position position="241"/>
    </location>
    <ligand>
        <name>Mg(2+)</name>
        <dbReference type="ChEBI" id="CHEBI:18420"/>
        <label>2</label>
    </ligand>
</feature>
<dbReference type="SUPFAM" id="SSF52418">
    <property type="entry name" value="Nucleoside phosphorylase/phosphoribosyltransferase catalytic domain"/>
    <property type="match status" value="1"/>
</dbReference>
<feature type="binding site" evidence="5">
    <location>
        <position position="97"/>
    </location>
    <ligand>
        <name>anthranilate</name>
        <dbReference type="ChEBI" id="CHEBI:16567"/>
        <label>1</label>
    </ligand>
</feature>
<feature type="binding site" evidence="5">
    <location>
        <begin position="100"/>
        <end position="101"/>
    </location>
    <ligand>
        <name>5-phospho-alpha-D-ribose 1-diphosphate</name>
        <dbReference type="ChEBI" id="CHEBI:58017"/>
    </ligand>
</feature>
<sequence>MSEIGDKRAVENWRHVLSTIGAGREVSGEGIRFAMDQIMSGASGDVQTATFAFGLLAKGITAAELDAAAEGMLSFARPVHDPQLAGVIERGAVDIVGTGGDGANTVNISTMSMIVIAASGVPVLKHGNRAASSKSGGADMLEAFGIDIENGLVTSPEHPDFYVRFLFAARFHPAMRFAGPVRKELAVPTVFNLLGPLTNPARPQASLIGCAFEDQMETMADTFARRGQRALVVRGSDGLDEITVTGPTKVFIVENGEVAEDVIDPHDYGMEYSEIDALRGGDPAYNADVARRIWAGELEGPIRDAVILNSAAAIAISRGLGGRPLKEAMADSIEEVKETLQSGLCLDIVTAAMKG</sequence>
<evidence type="ECO:0000313" key="9">
    <source>
        <dbReference type="Proteomes" id="UP001223646"/>
    </source>
</evidence>
<evidence type="ECO:0000256" key="5">
    <source>
        <dbReference type="HAMAP-Rule" id="MF_00211"/>
    </source>
</evidence>
<keyword evidence="5" id="KW-0460">Magnesium</keyword>
<feature type="binding site" evidence="5">
    <location>
        <position position="182"/>
    </location>
    <ligand>
        <name>anthranilate</name>
        <dbReference type="ChEBI" id="CHEBI:16567"/>
        <label>2</label>
    </ligand>
</feature>
<dbReference type="InterPro" id="IPR035902">
    <property type="entry name" value="Nuc_phospho_transferase"/>
</dbReference>
<accession>A0AAW9SXH3</accession>
<feature type="binding site" evidence="5">
    <location>
        <position position="137"/>
    </location>
    <ligand>
        <name>5-phospho-alpha-D-ribose 1-diphosphate</name>
        <dbReference type="ChEBI" id="CHEBI:58017"/>
    </ligand>
</feature>
<keyword evidence="5" id="KW-0479">Metal-binding</keyword>
<comment type="catalytic activity">
    <reaction evidence="5">
        <text>N-(5-phospho-beta-D-ribosyl)anthranilate + diphosphate = 5-phospho-alpha-D-ribose 1-diphosphate + anthranilate</text>
        <dbReference type="Rhea" id="RHEA:11768"/>
        <dbReference type="ChEBI" id="CHEBI:16567"/>
        <dbReference type="ChEBI" id="CHEBI:18277"/>
        <dbReference type="ChEBI" id="CHEBI:33019"/>
        <dbReference type="ChEBI" id="CHEBI:58017"/>
        <dbReference type="EC" id="2.4.2.18"/>
    </reaction>
</comment>
<dbReference type="InterPro" id="IPR000312">
    <property type="entry name" value="Glycosyl_Trfase_fam3"/>
</dbReference>
<comment type="subunit">
    <text evidence="5">Homodimer.</text>
</comment>
<dbReference type="Pfam" id="PF00591">
    <property type="entry name" value="Glycos_transf_3"/>
    <property type="match status" value="1"/>
</dbReference>
<keyword evidence="2 5" id="KW-0808">Transferase</keyword>
<dbReference type="PANTHER" id="PTHR43285">
    <property type="entry name" value="ANTHRANILATE PHOSPHORIBOSYLTRANSFERASE"/>
    <property type="match status" value="1"/>
</dbReference>
<keyword evidence="5" id="KW-0028">Amino-acid biosynthesis</keyword>
<evidence type="ECO:0000256" key="4">
    <source>
        <dbReference type="ARBA" id="ARBA00023141"/>
    </source>
</evidence>
<dbReference type="EC" id="2.4.2.18" evidence="5"/>
<evidence type="ECO:0000259" key="6">
    <source>
        <dbReference type="Pfam" id="PF00591"/>
    </source>
</evidence>
<feature type="binding site" evidence="5">
    <location>
        <begin position="125"/>
        <end position="133"/>
    </location>
    <ligand>
        <name>5-phospho-alpha-D-ribose 1-diphosphate</name>
        <dbReference type="ChEBI" id="CHEBI:58017"/>
    </ligand>
</feature>
<proteinExistence type="inferred from homology"/>
<comment type="function">
    <text evidence="5">Catalyzes the transfer of the phosphoribosyl group of 5-phosphorylribose-1-pyrophosphate (PRPP) to anthranilate to yield N-(5'-phosphoribosyl)-anthranilate (PRA).</text>
</comment>
<feature type="binding site" evidence="5">
    <location>
        <position position="105"/>
    </location>
    <ligand>
        <name>5-phospho-alpha-D-ribose 1-diphosphate</name>
        <dbReference type="ChEBI" id="CHEBI:58017"/>
    </ligand>
</feature>
<dbReference type="GO" id="GO:0004048">
    <property type="term" value="F:anthranilate phosphoribosyltransferase activity"/>
    <property type="evidence" value="ECO:0007669"/>
    <property type="project" value="UniProtKB-UniRule"/>
</dbReference>
<feature type="domain" description="Glycosyl transferase family 3 N-terminal" evidence="7">
    <location>
        <begin position="15"/>
        <end position="76"/>
    </location>
</feature>
<protein>
    <recommendedName>
        <fullName evidence="5">Anthranilate phosphoribosyltransferase</fullName>
        <ecNumber evidence="5">2.4.2.18</ecNumber>
    </recommendedName>
</protein>
<comment type="caution">
    <text evidence="8">The sequence shown here is derived from an EMBL/GenBank/DDBJ whole genome shotgun (WGS) entry which is preliminary data.</text>
</comment>
<dbReference type="AlphaFoldDB" id="A0AAW9SXH3"/>
<dbReference type="Pfam" id="PF02885">
    <property type="entry name" value="Glycos_trans_3N"/>
    <property type="match status" value="1"/>
</dbReference>
<dbReference type="NCBIfam" id="TIGR01245">
    <property type="entry name" value="trpD"/>
    <property type="match status" value="1"/>
</dbReference>
<dbReference type="InterPro" id="IPR005940">
    <property type="entry name" value="Anthranilate_Pribosyl_Tfrase"/>
</dbReference>
<feature type="binding site" evidence="5">
    <location>
        <begin position="107"/>
        <end position="110"/>
    </location>
    <ligand>
        <name>5-phospho-alpha-D-ribose 1-diphosphate</name>
        <dbReference type="ChEBI" id="CHEBI:58017"/>
    </ligand>
</feature>
<dbReference type="HAMAP" id="MF_00211">
    <property type="entry name" value="TrpD"/>
    <property type="match status" value="1"/>
</dbReference>
<dbReference type="InterPro" id="IPR017459">
    <property type="entry name" value="Glycosyl_Trfase_fam3_N_dom"/>
</dbReference>
<reference evidence="8" key="1">
    <citation type="submission" date="2023-05" db="EMBL/GenBank/DDBJ databases">
        <authorList>
            <person name="Du J."/>
        </authorList>
    </citation>
    <scope>NUCLEOTIDE SEQUENCE</scope>
    <source>
        <strain evidence="8">UMB1064</strain>
    </source>
</reference>
<dbReference type="RefSeq" id="WP_070851383.1">
    <property type="nucleotide sequence ID" value="NZ_CP175786.1"/>
</dbReference>
<evidence type="ECO:0000313" key="8">
    <source>
        <dbReference type="EMBL" id="MEO3716798.1"/>
    </source>
</evidence>
<keyword evidence="1 5" id="KW-0328">Glycosyltransferase</keyword>
<comment type="cofactor">
    <cofactor evidence="5">
        <name>Mg(2+)</name>
        <dbReference type="ChEBI" id="CHEBI:18420"/>
    </cofactor>
    <text evidence="5">Binds 2 magnesium ions per monomer.</text>
</comment>
<evidence type="ECO:0000256" key="2">
    <source>
        <dbReference type="ARBA" id="ARBA00022679"/>
    </source>
</evidence>
<dbReference type="PANTHER" id="PTHR43285:SF2">
    <property type="entry name" value="ANTHRANILATE PHOSPHORIBOSYLTRANSFERASE"/>
    <property type="match status" value="1"/>
</dbReference>
<feature type="binding site" evidence="5">
    <location>
        <position position="240"/>
    </location>
    <ligand>
        <name>Mg(2+)</name>
        <dbReference type="ChEBI" id="CHEBI:18420"/>
        <label>2</label>
    </ligand>
</feature>
<feature type="binding site" evidence="5">
    <location>
        <position position="97"/>
    </location>
    <ligand>
        <name>5-phospho-alpha-D-ribose 1-diphosphate</name>
        <dbReference type="ChEBI" id="CHEBI:58017"/>
    </ligand>
</feature>
<dbReference type="GO" id="GO:0000162">
    <property type="term" value="P:L-tryptophan biosynthetic process"/>
    <property type="evidence" value="ECO:0007669"/>
    <property type="project" value="UniProtKB-UniRule"/>
</dbReference>
<comment type="pathway">
    <text evidence="5">Amino-acid biosynthesis; L-tryptophan biosynthesis; L-tryptophan from chorismate: step 2/5.</text>
</comment>
<feature type="binding site" evidence="5">
    <location>
        <position position="128"/>
    </location>
    <ligand>
        <name>anthranilate</name>
        <dbReference type="ChEBI" id="CHEBI:16567"/>
        <label>1</label>
    </ligand>
</feature>
<evidence type="ECO:0000256" key="1">
    <source>
        <dbReference type="ARBA" id="ARBA00022676"/>
    </source>
</evidence>
<dbReference type="Gene3D" id="1.20.970.10">
    <property type="entry name" value="Transferase, Pyrimidine Nucleoside Phosphorylase, Chain C"/>
    <property type="match status" value="1"/>
</dbReference>
<gene>
    <name evidence="5 8" type="primary">trpD</name>
    <name evidence="8" type="ORF">QP460_004260</name>
</gene>
<dbReference type="SUPFAM" id="SSF47648">
    <property type="entry name" value="Nucleoside phosphorylase/phosphoribosyltransferase N-terminal domain"/>
    <property type="match status" value="1"/>
</dbReference>
<comment type="caution">
    <text evidence="5">Lacks conserved residue(s) required for the propagation of feature annotation.</text>
</comment>